<dbReference type="AlphaFoldDB" id="X1S8P3"/>
<name>X1S8P3_9ZZZZ</name>
<sequence>MNRPVGYLLNHPEGLSGESGLYYNYILGSNGIFIEAESSLVTARIPVADCEVRGLAPVETKITLTYGSIPQRFFDLALDAFLSEPDKEQYVAVIGSNGYHFYVPVQEKNCNSVVYEVGEAVVLDLHSHGQMRASFSGQDDKDETGSKGR</sequence>
<dbReference type="EMBL" id="BARW01024182">
    <property type="protein sequence ID" value="GAI89323.1"/>
    <property type="molecule type" value="Genomic_DNA"/>
</dbReference>
<evidence type="ECO:0008006" key="2">
    <source>
        <dbReference type="Google" id="ProtNLM"/>
    </source>
</evidence>
<comment type="caution">
    <text evidence="1">The sequence shown here is derived from an EMBL/GenBank/DDBJ whole genome shotgun (WGS) entry which is preliminary data.</text>
</comment>
<organism evidence="1">
    <name type="scientific">marine sediment metagenome</name>
    <dbReference type="NCBI Taxonomy" id="412755"/>
    <lineage>
        <taxon>unclassified sequences</taxon>
        <taxon>metagenomes</taxon>
        <taxon>ecological metagenomes</taxon>
    </lineage>
</organism>
<reference evidence="1" key="1">
    <citation type="journal article" date="2014" name="Front. Microbiol.">
        <title>High frequency of phylogenetically diverse reductive dehalogenase-homologous genes in deep subseafloor sedimentary metagenomes.</title>
        <authorList>
            <person name="Kawai M."/>
            <person name="Futagami T."/>
            <person name="Toyoda A."/>
            <person name="Takaki Y."/>
            <person name="Nishi S."/>
            <person name="Hori S."/>
            <person name="Arai W."/>
            <person name="Tsubouchi T."/>
            <person name="Morono Y."/>
            <person name="Uchiyama I."/>
            <person name="Ito T."/>
            <person name="Fujiyama A."/>
            <person name="Inagaki F."/>
            <person name="Takami H."/>
        </authorList>
    </citation>
    <scope>NUCLEOTIDE SEQUENCE</scope>
    <source>
        <strain evidence="1">Expedition CK06-06</strain>
    </source>
</reference>
<accession>X1S8P3</accession>
<gene>
    <name evidence="1" type="ORF">S12H4_39927</name>
</gene>
<evidence type="ECO:0000313" key="1">
    <source>
        <dbReference type="EMBL" id="GAI89323.1"/>
    </source>
</evidence>
<proteinExistence type="predicted"/>
<protein>
    <recommendedName>
        <fullName evidence="2">JAB domain-containing protein</fullName>
    </recommendedName>
</protein>